<evidence type="ECO:0000313" key="5">
    <source>
        <dbReference type="EMBL" id="UPT23003.1"/>
    </source>
</evidence>
<dbReference type="InterPro" id="IPR041916">
    <property type="entry name" value="Anti_sigma_zinc_sf"/>
</dbReference>
<feature type="domain" description="Putative zinc-finger" evidence="4">
    <location>
        <begin position="5"/>
        <end position="35"/>
    </location>
</feature>
<proteinExistence type="predicted"/>
<dbReference type="InterPro" id="IPR027383">
    <property type="entry name" value="Znf_put"/>
</dbReference>
<keyword evidence="2" id="KW-0804">Transcription</keyword>
<keyword evidence="1" id="KW-0805">Transcription regulation</keyword>
<dbReference type="Proteomes" id="UP000832041">
    <property type="component" value="Chromosome"/>
</dbReference>
<dbReference type="Gene3D" id="1.10.10.1320">
    <property type="entry name" value="Anti-sigma factor, zinc-finger domain"/>
    <property type="match status" value="1"/>
</dbReference>
<feature type="region of interest" description="Disordered" evidence="3">
    <location>
        <begin position="183"/>
        <end position="210"/>
    </location>
</feature>
<evidence type="ECO:0000256" key="1">
    <source>
        <dbReference type="ARBA" id="ARBA00023015"/>
    </source>
</evidence>
<dbReference type="RefSeq" id="WP_248591523.1">
    <property type="nucleotide sequence ID" value="NZ_BAABEB010000011.1"/>
</dbReference>
<organism evidence="5 6">
    <name type="scientific">Thermobifida alba</name>
    <name type="common">Thermomonospora alba</name>
    <dbReference type="NCBI Taxonomy" id="53522"/>
    <lineage>
        <taxon>Bacteria</taxon>
        <taxon>Bacillati</taxon>
        <taxon>Actinomycetota</taxon>
        <taxon>Actinomycetes</taxon>
        <taxon>Streptosporangiales</taxon>
        <taxon>Nocardiopsidaceae</taxon>
        <taxon>Thermobifida</taxon>
    </lineage>
</organism>
<dbReference type="EMBL" id="CP051627">
    <property type="protein sequence ID" value="UPT23003.1"/>
    <property type="molecule type" value="Genomic_DNA"/>
</dbReference>
<keyword evidence="6" id="KW-1185">Reference proteome</keyword>
<protein>
    <recommendedName>
        <fullName evidence="4">Putative zinc-finger domain-containing protein</fullName>
    </recommendedName>
</protein>
<sequence length="210" mass="21922">MSHLEERLSAFVDGELGHSDRERVLSHLAGCETCRFEAEMLRRIKQRLCALGTPEPAPDFLGRLLSPPGDTFPGGPPNSGGFGTTPPLGSGRPLGGAPARLAEPRPAPPRGLSRFRPEWGRARYAVAGVSIVAVTLGTAFVAGGERAEQPVVTPALTDYAIEHAAVSGQTPLGDPVTVPVVAPTSPQGTAVRGVQPVNSDATRPDTSSHR</sequence>
<evidence type="ECO:0000256" key="3">
    <source>
        <dbReference type="SAM" id="MobiDB-lite"/>
    </source>
</evidence>
<dbReference type="Pfam" id="PF13490">
    <property type="entry name" value="zf-HC2"/>
    <property type="match status" value="1"/>
</dbReference>
<evidence type="ECO:0000259" key="4">
    <source>
        <dbReference type="Pfam" id="PF13490"/>
    </source>
</evidence>
<feature type="region of interest" description="Disordered" evidence="3">
    <location>
        <begin position="66"/>
        <end position="114"/>
    </location>
</feature>
<name>A0ABY4L973_THEAE</name>
<evidence type="ECO:0000313" key="6">
    <source>
        <dbReference type="Proteomes" id="UP000832041"/>
    </source>
</evidence>
<evidence type="ECO:0000256" key="2">
    <source>
        <dbReference type="ARBA" id="ARBA00023163"/>
    </source>
</evidence>
<gene>
    <name evidence="5" type="ORF">FOF52_20365</name>
</gene>
<accession>A0ABY4L973</accession>
<reference evidence="5 6" key="1">
    <citation type="submission" date="2020-04" db="EMBL/GenBank/DDBJ databases">
        <title>Thermobifida alba genome sequencing and assembly.</title>
        <authorList>
            <person name="Luzics S."/>
            <person name="Horvath B."/>
            <person name="Nagy I."/>
            <person name="Toth A."/>
            <person name="Nagy I."/>
            <person name="Kukolya J."/>
        </authorList>
    </citation>
    <scope>NUCLEOTIDE SEQUENCE [LARGE SCALE GENOMIC DNA]</scope>
    <source>
        <strain evidence="5 6">DSM 43795</strain>
    </source>
</reference>